<accession>A0A0D2MBD2</accession>
<dbReference type="Proteomes" id="UP000054498">
    <property type="component" value="Unassembled WGS sequence"/>
</dbReference>
<dbReference type="STRING" id="145388.A0A0D2MBD2"/>
<dbReference type="GeneID" id="25732972"/>
<evidence type="ECO:0000313" key="3">
    <source>
        <dbReference type="Proteomes" id="UP000054498"/>
    </source>
</evidence>
<reference evidence="2 3" key="1">
    <citation type="journal article" date="2013" name="BMC Genomics">
        <title>Reconstruction of the lipid metabolism for the microalga Monoraphidium neglectum from its genome sequence reveals characteristics suitable for biofuel production.</title>
        <authorList>
            <person name="Bogen C."/>
            <person name="Al-Dilaimi A."/>
            <person name="Albersmeier A."/>
            <person name="Wichmann J."/>
            <person name="Grundmann M."/>
            <person name="Rupp O."/>
            <person name="Lauersen K.J."/>
            <person name="Blifernez-Klassen O."/>
            <person name="Kalinowski J."/>
            <person name="Goesmann A."/>
            <person name="Mussgnug J.H."/>
            <person name="Kruse O."/>
        </authorList>
    </citation>
    <scope>NUCLEOTIDE SEQUENCE [LARGE SCALE GENOMIC DNA]</scope>
    <source>
        <strain evidence="2 3">SAG 48.87</strain>
    </source>
</reference>
<dbReference type="InterPro" id="IPR036649">
    <property type="entry name" value="Pyrophosphatase_sf"/>
</dbReference>
<sequence>MDLQLVDGLGDGEAELLAAAAAHKEAGSNGDAVAADNGSSGSGIPPRGASPPPGPAPGAAASPSKPPSAPAGAGPRTLYRAPSGNNLARVPSQSSLDTSGALPNKASHPWHDIPIGDKAPEVVTAIIEIPAVRR</sequence>
<dbReference type="AlphaFoldDB" id="A0A0D2MBD2"/>
<dbReference type="Gene3D" id="3.90.80.10">
    <property type="entry name" value="Inorganic pyrophosphatase"/>
    <property type="match status" value="1"/>
</dbReference>
<feature type="compositionally biased region" description="Low complexity" evidence="1">
    <location>
        <begin position="38"/>
        <end position="47"/>
    </location>
</feature>
<keyword evidence="3" id="KW-1185">Reference proteome</keyword>
<feature type="region of interest" description="Disordered" evidence="1">
    <location>
        <begin position="22"/>
        <end position="118"/>
    </location>
</feature>
<evidence type="ECO:0008006" key="4">
    <source>
        <dbReference type="Google" id="ProtNLM"/>
    </source>
</evidence>
<protein>
    <recommendedName>
        <fullName evidence="4">Inorganic diphosphatase</fullName>
    </recommendedName>
</protein>
<proteinExistence type="predicted"/>
<feature type="compositionally biased region" description="Basic and acidic residues" evidence="1">
    <location>
        <begin position="109"/>
        <end position="118"/>
    </location>
</feature>
<evidence type="ECO:0000313" key="2">
    <source>
        <dbReference type="EMBL" id="KIY92640.1"/>
    </source>
</evidence>
<feature type="compositionally biased region" description="Polar residues" evidence="1">
    <location>
        <begin position="83"/>
        <end position="98"/>
    </location>
</feature>
<dbReference type="GO" id="GO:0004427">
    <property type="term" value="F:inorganic diphosphate phosphatase activity"/>
    <property type="evidence" value="ECO:0007669"/>
    <property type="project" value="InterPro"/>
</dbReference>
<dbReference type="GO" id="GO:0005737">
    <property type="term" value="C:cytoplasm"/>
    <property type="evidence" value="ECO:0007669"/>
    <property type="project" value="InterPro"/>
</dbReference>
<gene>
    <name evidence="2" type="ORF">MNEG_15322</name>
</gene>
<organism evidence="2 3">
    <name type="scientific">Monoraphidium neglectum</name>
    <dbReference type="NCBI Taxonomy" id="145388"/>
    <lineage>
        <taxon>Eukaryota</taxon>
        <taxon>Viridiplantae</taxon>
        <taxon>Chlorophyta</taxon>
        <taxon>core chlorophytes</taxon>
        <taxon>Chlorophyceae</taxon>
        <taxon>CS clade</taxon>
        <taxon>Sphaeropleales</taxon>
        <taxon>Selenastraceae</taxon>
        <taxon>Monoraphidium</taxon>
    </lineage>
</organism>
<dbReference type="RefSeq" id="XP_013891660.1">
    <property type="nucleotide sequence ID" value="XM_014036206.1"/>
</dbReference>
<dbReference type="KEGG" id="mng:MNEG_15322"/>
<name>A0A0D2MBD2_9CHLO</name>
<dbReference type="GO" id="GO:0006796">
    <property type="term" value="P:phosphate-containing compound metabolic process"/>
    <property type="evidence" value="ECO:0007669"/>
    <property type="project" value="InterPro"/>
</dbReference>
<dbReference type="EMBL" id="KK105442">
    <property type="protein sequence ID" value="KIY92640.1"/>
    <property type="molecule type" value="Genomic_DNA"/>
</dbReference>
<evidence type="ECO:0000256" key="1">
    <source>
        <dbReference type="SAM" id="MobiDB-lite"/>
    </source>
</evidence>
<dbReference type="GO" id="GO:0000287">
    <property type="term" value="F:magnesium ion binding"/>
    <property type="evidence" value="ECO:0007669"/>
    <property type="project" value="InterPro"/>
</dbReference>